<dbReference type="AlphaFoldDB" id="A0A0E9XEV4"/>
<evidence type="ECO:0000313" key="1">
    <source>
        <dbReference type="EMBL" id="JAI01185.1"/>
    </source>
</evidence>
<proteinExistence type="predicted"/>
<protein>
    <submittedName>
        <fullName evidence="1">Uncharacterized protein</fullName>
    </submittedName>
</protein>
<organism evidence="1">
    <name type="scientific">Anguilla anguilla</name>
    <name type="common">European freshwater eel</name>
    <name type="synonym">Muraena anguilla</name>
    <dbReference type="NCBI Taxonomy" id="7936"/>
    <lineage>
        <taxon>Eukaryota</taxon>
        <taxon>Metazoa</taxon>
        <taxon>Chordata</taxon>
        <taxon>Craniata</taxon>
        <taxon>Vertebrata</taxon>
        <taxon>Euteleostomi</taxon>
        <taxon>Actinopterygii</taxon>
        <taxon>Neopterygii</taxon>
        <taxon>Teleostei</taxon>
        <taxon>Anguilliformes</taxon>
        <taxon>Anguillidae</taxon>
        <taxon>Anguilla</taxon>
    </lineage>
</organism>
<accession>A0A0E9XEV4</accession>
<reference evidence="1" key="1">
    <citation type="submission" date="2014-11" db="EMBL/GenBank/DDBJ databases">
        <authorList>
            <person name="Amaro Gonzalez C."/>
        </authorList>
    </citation>
    <scope>NUCLEOTIDE SEQUENCE</scope>
</reference>
<dbReference type="EMBL" id="GBXM01007393">
    <property type="protein sequence ID" value="JAI01185.1"/>
    <property type="molecule type" value="Transcribed_RNA"/>
</dbReference>
<name>A0A0E9XEV4_ANGAN</name>
<sequence length="65" mass="7758">MHYTTRPWSLPPSSFRSHTPPFKKKMQTLRIVLLDFLFLDKTKSLLCCDAVGNRMWVQLHQNLQR</sequence>
<reference evidence="1" key="2">
    <citation type="journal article" date="2015" name="Fish Shellfish Immunol.">
        <title>Early steps in the European eel (Anguilla anguilla)-Vibrio vulnificus interaction in the gills: Role of the RtxA13 toxin.</title>
        <authorList>
            <person name="Callol A."/>
            <person name="Pajuelo D."/>
            <person name="Ebbesson L."/>
            <person name="Teles M."/>
            <person name="MacKenzie S."/>
            <person name="Amaro C."/>
        </authorList>
    </citation>
    <scope>NUCLEOTIDE SEQUENCE</scope>
</reference>